<dbReference type="InterPro" id="IPR013830">
    <property type="entry name" value="SGNH_hydro"/>
</dbReference>
<keyword evidence="1" id="KW-1133">Transmembrane helix</keyword>
<dbReference type="AlphaFoldDB" id="A0A1P8W9E6"/>
<gene>
    <name evidence="3" type="ORF">Fuma_00265</name>
</gene>
<keyword evidence="4" id="KW-1185">Reference proteome</keyword>
<name>A0A1P8W9E6_9PLAN</name>
<dbReference type="Gene3D" id="3.40.50.1110">
    <property type="entry name" value="SGNH hydrolase"/>
    <property type="match status" value="1"/>
</dbReference>
<dbReference type="SUPFAM" id="SSF52266">
    <property type="entry name" value="SGNH hydrolase"/>
    <property type="match status" value="1"/>
</dbReference>
<evidence type="ECO:0000256" key="1">
    <source>
        <dbReference type="SAM" id="Phobius"/>
    </source>
</evidence>
<dbReference type="Pfam" id="PF13472">
    <property type="entry name" value="Lipase_GDSL_2"/>
    <property type="match status" value="1"/>
</dbReference>
<feature type="domain" description="SGNH hydrolase-type esterase" evidence="2">
    <location>
        <begin position="113"/>
        <end position="333"/>
    </location>
</feature>
<sequence length="346" mass="38911">MTENAILVLFLVLPTLLFFGARRFFRTTKPKMGNQKTAALLIGGIWIVGFLASAGLLAGEVYYRYVYDQADTVGMCKATARWFERHFQTNNGGFRDEHAYEPSVSPGHRRISLLGDSYTAGQGISDINDRFVGELANRRPDQEVHALAICGWSTSEQLKLTYYMPQAEQSYDLDVAVLVYNFDDISDIAPEWDAELTKAFEGVGDEGLTRNSYLIDTLTVRPKVARLPQLIENKKLIHDAYSGATWERQKGRLTSLQESMTSQGGKFHVMTFPVMHALGPDYPYREEHEKLAAFWRELGVPHLDLLDVFEGHTAEDLTLAPYDSHPNQKAHELAAAALDEFLGDLE</sequence>
<dbReference type="RefSeq" id="WP_077022541.1">
    <property type="nucleotide sequence ID" value="NZ_CP017641.1"/>
</dbReference>
<accession>A0A1P8W9E6</accession>
<dbReference type="OrthoDB" id="916975at2"/>
<feature type="transmembrane region" description="Helical" evidence="1">
    <location>
        <begin position="37"/>
        <end position="58"/>
    </location>
</feature>
<keyword evidence="1" id="KW-0472">Membrane</keyword>
<keyword evidence="1" id="KW-0812">Transmembrane</keyword>
<evidence type="ECO:0000313" key="4">
    <source>
        <dbReference type="Proteomes" id="UP000187735"/>
    </source>
</evidence>
<proteinExistence type="predicted"/>
<dbReference type="GO" id="GO:0016788">
    <property type="term" value="F:hydrolase activity, acting on ester bonds"/>
    <property type="evidence" value="ECO:0007669"/>
    <property type="project" value="UniProtKB-ARBA"/>
</dbReference>
<dbReference type="Proteomes" id="UP000187735">
    <property type="component" value="Chromosome"/>
</dbReference>
<dbReference type="STRING" id="1891926.Fuma_00265"/>
<evidence type="ECO:0000313" key="3">
    <source>
        <dbReference type="EMBL" id="APZ90684.1"/>
    </source>
</evidence>
<protein>
    <recommendedName>
        <fullName evidence="2">SGNH hydrolase-type esterase domain-containing protein</fullName>
    </recommendedName>
</protein>
<evidence type="ECO:0000259" key="2">
    <source>
        <dbReference type="Pfam" id="PF13472"/>
    </source>
</evidence>
<dbReference type="EMBL" id="CP017641">
    <property type="protein sequence ID" value="APZ90684.1"/>
    <property type="molecule type" value="Genomic_DNA"/>
</dbReference>
<organism evidence="3 4">
    <name type="scientific">Fuerstiella marisgermanici</name>
    <dbReference type="NCBI Taxonomy" id="1891926"/>
    <lineage>
        <taxon>Bacteria</taxon>
        <taxon>Pseudomonadati</taxon>
        <taxon>Planctomycetota</taxon>
        <taxon>Planctomycetia</taxon>
        <taxon>Planctomycetales</taxon>
        <taxon>Planctomycetaceae</taxon>
        <taxon>Fuerstiella</taxon>
    </lineage>
</organism>
<feature type="transmembrane region" description="Helical" evidence="1">
    <location>
        <begin position="6"/>
        <end position="25"/>
    </location>
</feature>
<reference evidence="3 4" key="1">
    <citation type="journal article" date="2016" name="Front. Microbiol.">
        <title>Fuerstia marisgermanicae gen. nov., sp. nov., an Unusual Member of the Phylum Planctomycetes from the German Wadden Sea.</title>
        <authorList>
            <person name="Kohn T."/>
            <person name="Heuer A."/>
            <person name="Jogler M."/>
            <person name="Vollmers J."/>
            <person name="Boedeker C."/>
            <person name="Bunk B."/>
            <person name="Rast P."/>
            <person name="Borchert D."/>
            <person name="Glockner I."/>
            <person name="Freese H.M."/>
            <person name="Klenk H.P."/>
            <person name="Overmann J."/>
            <person name="Kaster A.K."/>
            <person name="Rohde M."/>
            <person name="Wiegand S."/>
            <person name="Jogler C."/>
        </authorList>
    </citation>
    <scope>NUCLEOTIDE SEQUENCE [LARGE SCALE GENOMIC DNA]</scope>
    <source>
        <strain evidence="3 4">NH11</strain>
    </source>
</reference>
<dbReference type="InterPro" id="IPR036514">
    <property type="entry name" value="SGNH_hydro_sf"/>
</dbReference>
<dbReference type="KEGG" id="fmr:Fuma_00265"/>